<organism evidence="2 3">
    <name type="scientific">Dreissena polymorpha</name>
    <name type="common">Zebra mussel</name>
    <name type="synonym">Mytilus polymorpha</name>
    <dbReference type="NCBI Taxonomy" id="45954"/>
    <lineage>
        <taxon>Eukaryota</taxon>
        <taxon>Metazoa</taxon>
        <taxon>Spiralia</taxon>
        <taxon>Lophotrochozoa</taxon>
        <taxon>Mollusca</taxon>
        <taxon>Bivalvia</taxon>
        <taxon>Autobranchia</taxon>
        <taxon>Heteroconchia</taxon>
        <taxon>Euheterodonta</taxon>
        <taxon>Imparidentia</taxon>
        <taxon>Neoheterodontei</taxon>
        <taxon>Myida</taxon>
        <taxon>Dreissenoidea</taxon>
        <taxon>Dreissenidae</taxon>
        <taxon>Dreissena</taxon>
    </lineage>
</organism>
<proteinExistence type="predicted"/>
<keyword evidence="3" id="KW-1185">Reference proteome</keyword>
<evidence type="ECO:0000313" key="2">
    <source>
        <dbReference type="EMBL" id="KAH3873128.1"/>
    </source>
</evidence>
<evidence type="ECO:0000256" key="1">
    <source>
        <dbReference type="SAM" id="MobiDB-lite"/>
    </source>
</evidence>
<dbReference type="AlphaFoldDB" id="A0A9D4MAJ7"/>
<reference evidence="2" key="2">
    <citation type="submission" date="2020-11" db="EMBL/GenBank/DDBJ databases">
        <authorList>
            <person name="McCartney M.A."/>
            <person name="Auch B."/>
            <person name="Kono T."/>
            <person name="Mallez S."/>
            <person name="Becker A."/>
            <person name="Gohl D.M."/>
            <person name="Silverstein K.A.T."/>
            <person name="Koren S."/>
            <person name="Bechman K.B."/>
            <person name="Herman A."/>
            <person name="Abrahante J.E."/>
            <person name="Garbe J."/>
        </authorList>
    </citation>
    <scope>NUCLEOTIDE SEQUENCE</scope>
    <source>
        <strain evidence="2">Duluth1</strain>
        <tissue evidence="2">Whole animal</tissue>
    </source>
</reference>
<dbReference type="EMBL" id="JAIWYP010000002">
    <property type="protein sequence ID" value="KAH3873128.1"/>
    <property type="molecule type" value="Genomic_DNA"/>
</dbReference>
<reference evidence="2" key="1">
    <citation type="journal article" date="2019" name="bioRxiv">
        <title>The Genome of the Zebra Mussel, Dreissena polymorpha: A Resource for Invasive Species Research.</title>
        <authorList>
            <person name="McCartney M.A."/>
            <person name="Auch B."/>
            <person name="Kono T."/>
            <person name="Mallez S."/>
            <person name="Zhang Y."/>
            <person name="Obille A."/>
            <person name="Becker A."/>
            <person name="Abrahante J.E."/>
            <person name="Garbe J."/>
            <person name="Badalamenti J.P."/>
            <person name="Herman A."/>
            <person name="Mangelson H."/>
            <person name="Liachko I."/>
            <person name="Sullivan S."/>
            <person name="Sone E.D."/>
            <person name="Koren S."/>
            <person name="Silverstein K.A.T."/>
            <person name="Beckman K.B."/>
            <person name="Gohl D.M."/>
        </authorList>
    </citation>
    <scope>NUCLEOTIDE SEQUENCE</scope>
    <source>
        <strain evidence="2">Duluth1</strain>
        <tissue evidence="2">Whole animal</tissue>
    </source>
</reference>
<protein>
    <submittedName>
        <fullName evidence="2">Uncharacterized protein</fullName>
    </submittedName>
</protein>
<accession>A0A9D4MAJ7</accession>
<sequence length="79" mass="9315">MNFHTQSLTQNAGYRNLNTNDSEDCSASPTRSTGPTSMYGKCLRYLLAHKIPYWQPYKQKLALFEHFTRPNHYDEILRF</sequence>
<comment type="caution">
    <text evidence="2">The sequence shown here is derived from an EMBL/GenBank/DDBJ whole genome shotgun (WGS) entry which is preliminary data.</text>
</comment>
<feature type="compositionally biased region" description="Polar residues" evidence="1">
    <location>
        <begin position="1"/>
        <end position="36"/>
    </location>
</feature>
<name>A0A9D4MAJ7_DREPO</name>
<evidence type="ECO:0000313" key="3">
    <source>
        <dbReference type="Proteomes" id="UP000828390"/>
    </source>
</evidence>
<dbReference type="Proteomes" id="UP000828390">
    <property type="component" value="Unassembled WGS sequence"/>
</dbReference>
<feature type="region of interest" description="Disordered" evidence="1">
    <location>
        <begin position="1"/>
        <end position="38"/>
    </location>
</feature>
<gene>
    <name evidence="2" type="ORF">DPMN_036354</name>
</gene>